<evidence type="ECO:0000313" key="11">
    <source>
        <dbReference type="Proteomes" id="UP000044841"/>
    </source>
</evidence>
<dbReference type="Pfam" id="PF00082">
    <property type="entry name" value="Peptidase_S8"/>
    <property type="match status" value="1"/>
</dbReference>
<evidence type="ECO:0000256" key="4">
    <source>
        <dbReference type="ARBA" id="ARBA00022825"/>
    </source>
</evidence>
<sequence length="383" mass="39088">MKSFTFIAAALVAPALAAPTPAAIPINKRAGPVKEDSYVIKLKDGVSLESHITQFAGTGDGQNAQIVYKYNDVFNGYAGILKGSVLDSIRRSPDVEFIQADTIYQIDWEEGDESLASREIHTQELPRLAERGANGEGVDIYGIDTGILTTHSCFGGRASWGATFGQGYKDSDGNGHGTHTAGTAAGTGFGLATASKVIAVKVCSDEGQCASSDIIAGVQYVVQKAAASGRPSIATMSLGGSGDTGIDSAVFAAISRGIHFTVAAGNDNQDASGDSPAHVAAANTIGAVDSSNRKASFSNFGSVVDVWALGVNVLSAWIGSNSATNTISGTSMATPHVAGIVAVVLGNQGQMKPAELSAALVENAKPLVIGAPAGTTNLLAEVW</sequence>
<dbReference type="SUPFAM" id="SSF54897">
    <property type="entry name" value="Protease propeptides/inhibitors"/>
    <property type="match status" value="1"/>
</dbReference>
<reference evidence="10 11" key="1">
    <citation type="submission" date="2015-07" db="EMBL/GenBank/DDBJ databases">
        <authorList>
            <person name="Noorani M."/>
        </authorList>
    </citation>
    <scope>NUCLEOTIDE SEQUENCE [LARGE SCALE GENOMIC DNA]</scope>
    <source>
        <strain evidence="10">BBA 69670</strain>
    </source>
</reference>
<dbReference type="CDD" id="cd04077">
    <property type="entry name" value="Peptidases_S8_PCSK9_ProteinaseK_like"/>
    <property type="match status" value="1"/>
</dbReference>
<evidence type="ECO:0000256" key="6">
    <source>
        <dbReference type="PROSITE-ProRule" id="PRU01240"/>
    </source>
</evidence>
<dbReference type="InterPro" id="IPR034193">
    <property type="entry name" value="PCSK9_ProteinaseK-like"/>
</dbReference>
<dbReference type="InterPro" id="IPR036852">
    <property type="entry name" value="Peptidase_S8/S53_dom_sf"/>
</dbReference>
<evidence type="ECO:0000256" key="1">
    <source>
        <dbReference type="ARBA" id="ARBA00011073"/>
    </source>
</evidence>
<dbReference type="InterPro" id="IPR050131">
    <property type="entry name" value="Peptidase_S8_subtilisin-like"/>
</dbReference>
<dbReference type="PRINTS" id="PR00723">
    <property type="entry name" value="SUBTILISIN"/>
</dbReference>
<dbReference type="InterPro" id="IPR023828">
    <property type="entry name" value="Peptidase_S8_Ser-AS"/>
</dbReference>
<comment type="similarity">
    <text evidence="1 6">Belongs to the peptidase S8 family.</text>
</comment>
<keyword evidence="3 6" id="KW-0378">Hydrolase</keyword>
<feature type="active site" description="Charge relay system" evidence="5 6">
    <location>
        <position position="176"/>
    </location>
</feature>
<keyword evidence="2 6" id="KW-0645">Protease</keyword>
<dbReference type="GO" id="GO:0006508">
    <property type="term" value="P:proteolysis"/>
    <property type="evidence" value="ECO:0007669"/>
    <property type="project" value="UniProtKB-KW"/>
</dbReference>
<keyword evidence="7" id="KW-0732">Signal</keyword>
<dbReference type="Proteomes" id="UP000044841">
    <property type="component" value="Unassembled WGS sequence"/>
</dbReference>
<evidence type="ECO:0000256" key="3">
    <source>
        <dbReference type="ARBA" id="ARBA00022801"/>
    </source>
</evidence>
<dbReference type="InterPro" id="IPR015500">
    <property type="entry name" value="Peptidase_S8_subtilisin-rel"/>
</dbReference>
<dbReference type="Gene3D" id="3.40.50.200">
    <property type="entry name" value="Peptidase S8/S53 domain"/>
    <property type="match status" value="1"/>
</dbReference>
<feature type="chain" id="PRO_5005502733" evidence="7">
    <location>
        <begin position="18"/>
        <end position="383"/>
    </location>
</feature>
<keyword evidence="11" id="KW-1185">Reference proteome</keyword>
<feature type="active site" description="Charge relay system" evidence="5 6">
    <location>
        <position position="144"/>
    </location>
</feature>
<dbReference type="PROSITE" id="PS51892">
    <property type="entry name" value="SUBTILASE"/>
    <property type="match status" value="1"/>
</dbReference>
<accession>A0A0K6GAL4</accession>
<dbReference type="EMBL" id="CYGV01001589">
    <property type="protein sequence ID" value="CUA75668.1"/>
    <property type="molecule type" value="Genomic_DNA"/>
</dbReference>
<evidence type="ECO:0000259" key="9">
    <source>
        <dbReference type="Pfam" id="PF05922"/>
    </source>
</evidence>
<evidence type="ECO:0000259" key="8">
    <source>
        <dbReference type="Pfam" id="PF00082"/>
    </source>
</evidence>
<dbReference type="PANTHER" id="PTHR43806">
    <property type="entry name" value="PEPTIDASE S8"/>
    <property type="match status" value="1"/>
</dbReference>
<proteinExistence type="inferred from homology"/>
<feature type="domain" description="Peptidase S8/S53" evidence="8">
    <location>
        <begin position="139"/>
        <end position="367"/>
    </location>
</feature>
<dbReference type="InterPro" id="IPR037045">
    <property type="entry name" value="S8pro/Inhibitor_I9_sf"/>
</dbReference>
<dbReference type="InterPro" id="IPR010259">
    <property type="entry name" value="S8pro/Inhibitor_I9"/>
</dbReference>
<protein>
    <submittedName>
        <fullName evidence="10">Cuticle-degrading protease</fullName>
    </submittedName>
</protein>
<evidence type="ECO:0000256" key="7">
    <source>
        <dbReference type="SAM" id="SignalP"/>
    </source>
</evidence>
<evidence type="ECO:0000256" key="5">
    <source>
        <dbReference type="PIRSR" id="PIRSR615500-1"/>
    </source>
</evidence>
<organism evidence="10 11">
    <name type="scientific">Rhizoctonia solani</name>
    <dbReference type="NCBI Taxonomy" id="456999"/>
    <lineage>
        <taxon>Eukaryota</taxon>
        <taxon>Fungi</taxon>
        <taxon>Dikarya</taxon>
        <taxon>Basidiomycota</taxon>
        <taxon>Agaricomycotina</taxon>
        <taxon>Agaricomycetes</taxon>
        <taxon>Cantharellales</taxon>
        <taxon>Ceratobasidiaceae</taxon>
        <taxon>Rhizoctonia</taxon>
    </lineage>
</organism>
<dbReference type="PROSITE" id="PS00138">
    <property type="entry name" value="SUBTILASE_SER"/>
    <property type="match status" value="1"/>
</dbReference>
<feature type="signal peptide" evidence="7">
    <location>
        <begin position="1"/>
        <end position="17"/>
    </location>
</feature>
<keyword evidence="4 6" id="KW-0720">Serine protease</keyword>
<dbReference type="SUPFAM" id="SSF52743">
    <property type="entry name" value="Subtilisin-like"/>
    <property type="match status" value="1"/>
</dbReference>
<gene>
    <name evidence="10" type="ORF">RSOLAG22IIIB_06001</name>
</gene>
<dbReference type="GO" id="GO:0004252">
    <property type="term" value="F:serine-type endopeptidase activity"/>
    <property type="evidence" value="ECO:0007669"/>
    <property type="project" value="UniProtKB-UniRule"/>
</dbReference>
<dbReference type="Pfam" id="PF05922">
    <property type="entry name" value="Inhibitor_I9"/>
    <property type="match status" value="1"/>
</dbReference>
<feature type="active site" description="Charge relay system" evidence="5 6">
    <location>
        <position position="331"/>
    </location>
</feature>
<dbReference type="Gene3D" id="3.30.70.80">
    <property type="entry name" value="Peptidase S8 propeptide/proteinase inhibitor I9"/>
    <property type="match status" value="1"/>
</dbReference>
<dbReference type="InterPro" id="IPR000209">
    <property type="entry name" value="Peptidase_S8/S53_dom"/>
</dbReference>
<evidence type="ECO:0000313" key="10">
    <source>
        <dbReference type="EMBL" id="CUA75668.1"/>
    </source>
</evidence>
<name>A0A0K6GAL4_9AGAM</name>
<dbReference type="PANTHER" id="PTHR43806:SF66">
    <property type="entry name" value="SERIN ENDOPEPTIDASE"/>
    <property type="match status" value="1"/>
</dbReference>
<evidence type="ECO:0000256" key="2">
    <source>
        <dbReference type="ARBA" id="ARBA00022670"/>
    </source>
</evidence>
<dbReference type="AlphaFoldDB" id="A0A0K6GAL4"/>
<feature type="domain" description="Inhibitor I9" evidence="9">
    <location>
        <begin position="38"/>
        <end position="106"/>
    </location>
</feature>
<dbReference type="GO" id="GO:0005615">
    <property type="term" value="C:extracellular space"/>
    <property type="evidence" value="ECO:0007669"/>
    <property type="project" value="TreeGrafter"/>
</dbReference>